<feature type="signal peptide" evidence="1">
    <location>
        <begin position="1"/>
        <end position="24"/>
    </location>
</feature>
<dbReference type="Proteomes" id="UP000198582">
    <property type="component" value="Unassembled WGS sequence"/>
</dbReference>
<dbReference type="AlphaFoldDB" id="A0A1H8YJJ7"/>
<dbReference type="InterPro" id="IPR024520">
    <property type="entry name" value="DUF3558"/>
</dbReference>
<evidence type="ECO:0008006" key="4">
    <source>
        <dbReference type="Google" id="ProtNLM"/>
    </source>
</evidence>
<evidence type="ECO:0000313" key="2">
    <source>
        <dbReference type="EMBL" id="SEP52221.1"/>
    </source>
</evidence>
<gene>
    <name evidence="2" type="ORF">SAMN04489732_119103</name>
</gene>
<proteinExistence type="predicted"/>
<sequence>MPTASSKRLVAVALLFGAAGCSSGDPGTAYPVQTAVSAMSQAAKASDLPQRPADLSVAGLDPCDLLSQIQLDELKITGAPRKAADQQDGPTCVFDVGQAPPFSAYHLRVVGADVQEWLTGARRKNSMTTAPATVGGYPAITNYRAAGTPSDCETLVGVAKGQTVAAQAFAITAGAYNQQQLCDMSTHAAGLALQNLKSRS</sequence>
<dbReference type="PROSITE" id="PS51257">
    <property type="entry name" value="PROKAR_LIPOPROTEIN"/>
    <property type="match status" value="1"/>
</dbReference>
<dbReference type="Pfam" id="PF12079">
    <property type="entry name" value="DUF3558"/>
    <property type="match status" value="1"/>
</dbReference>
<dbReference type="STRING" id="394193.SAMN04489732_119103"/>
<evidence type="ECO:0000256" key="1">
    <source>
        <dbReference type="SAM" id="SignalP"/>
    </source>
</evidence>
<name>A0A1H8YJJ7_9PSEU</name>
<feature type="chain" id="PRO_5011434705" description="DUF3558 domain-containing protein" evidence="1">
    <location>
        <begin position="25"/>
        <end position="200"/>
    </location>
</feature>
<dbReference type="EMBL" id="FOEF01000019">
    <property type="protein sequence ID" value="SEP52221.1"/>
    <property type="molecule type" value="Genomic_DNA"/>
</dbReference>
<dbReference type="RefSeq" id="WP_245787632.1">
    <property type="nucleotide sequence ID" value="NZ_FOEF01000019.1"/>
</dbReference>
<reference evidence="3" key="1">
    <citation type="submission" date="2016-10" db="EMBL/GenBank/DDBJ databases">
        <authorList>
            <person name="Varghese N."/>
            <person name="Submissions S."/>
        </authorList>
    </citation>
    <scope>NUCLEOTIDE SEQUENCE [LARGE SCALE GENOMIC DNA]</scope>
    <source>
        <strain evidence="3">DSM 44993</strain>
    </source>
</reference>
<accession>A0A1H8YJJ7</accession>
<keyword evidence="3" id="KW-1185">Reference proteome</keyword>
<organism evidence="2 3">
    <name type="scientific">Amycolatopsis saalfeldensis</name>
    <dbReference type="NCBI Taxonomy" id="394193"/>
    <lineage>
        <taxon>Bacteria</taxon>
        <taxon>Bacillati</taxon>
        <taxon>Actinomycetota</taxon>
        <taxon>Actinomycetes</taxon>
        <taxon>Pseudonocardiales</taxon>
        <taxon>Pseudonocardiaceae</taxon>
        <taxon>Amycolatopsis</taxon>
    </lineage>
</organism>
<evidence type="ECO:0000313" key="3">
    <source>
        <dbReference type="Proteomes" id="UP000198582"/>
    </source>
</evidence>
<keyword evidence="1" id="KW-0732">Signal</keyword>
<protein>
    <recommendedName>
        <fullName evidence="4">DUF3558 domain-containing protein</fullName>
    </recommendedName>
</protein>